<evidence type="ECO:0000313" key="2">
    <source>
        <dbReference type="EMBL" id="KAF6174785.1"/>
    </source>
</evidence>
<organism evidence="2 3">
    <name type="scientific">Kingdonia uniflora</name>
    <dbReference type="NCBI Taxonomy" id="39325"/>
    <lineage>
        <taxon>Eukaryota</taxon>
        <taxon>Viridiplantae</taxon>
        <taxon>Streptophyta</taxon>
        <taxon>Embryophyta</taxon>
        <taxon>Tracheophyta</taxon>
        <taxon>Spermatophyta</taxon>
        <taxon>Magnoliopsida</taxon>
        <taxon>Ranunculales</taxon>
        <taxon>Circaeasteraceae</taxon>
        <taxon>Kingdonia</taxon>
    </lineage>
</organism>
<feature type="coiled-coil region" evidence="1">
    <location>
        <begin position="1"/>
        <end position="29"/>
    </location>
</feature>
<comment type="caution">
    <text evidence="2">The sequence shown here is derived from an EMBL/GenBank/DDBJ whole genome shotgun (WGS) entry which is preliminary data.</text>
</comment>
<dbReference type="Proteomes" id="UP000541444">
    <property type="component" value="Unassembled WGS sequence"/>
</dbReference>
<evidence type="ECO:0000256" key="1">
    <source>
        <dbReference type="SAM" id="Coils"/>
    </source>
</evidence>
<evidence type="ECO:0000313" key="3">
    <source>
        <dbReference type="Proteomes" id="UP000541444"/>
    </source>
</evidence>
<sequence length="101" mass="11809">MMEFEEELKEEKESKAEELKATEEQYVELFKHEETVSQAFREIKTERDLLVQSYRYFWLTSANIDLGQAGRYKEIVFALDVKDKLVEDVISPGNVPASQTD</sequence>
<gene>
    <name evidence="2" type="ORF">GIB67_031309</name>
</gene>
<accession>A0A7J7P5R2</accession>
<reference evidence="2 3" key="1">
    <citation type="journal article" date="2020" name="IScience">
        <title>Genome Sequencing of the Endangered Kingdonia uniflora (Circaeasteraceae, Ranunculales) Reveals Potential Mechanisms of Evolutionary Specialization.</title>
        <authorList>
            <person name="Sun Y."/>
            <person name="Deng T."/>
            <person name="Zhang A."/>
            <person name="Moore M.J."/>
            <person name="Landis J.B."/>
            <person name="Lin N."/>
            <person name="Zhang H."/>
            <person name="Zhang X."/>
            <person name="Huang J."/>
            <person name="Zhang X."/>
            <person name="Sun H."/>
            <person name="Wang H."/>
        </authorList>
    </citation>
    <scope>NUCLEOTIDE SEQUENCE [LARGE SCALE GENOMIC DNA]</scope>
    <source>
        <strain evidence="2">TB1705</strain>
        <tissue evidence="2">Leaf</tissue>
    </source>
</reference>
<keyword evidence="3" id="KW-1185">Reference proteome</keyword>
<name>A0A7J7P5R2_9MAGN</name>
<dbReference type="AlphaFoldDB" id="A0A7J7P5R2"/>
<keyword evidence="1" id="KW-0175">Coiled coil</keyword>
<proteinExistence type="predicted"/>
<dbReference type="EMBL" id="JACGCM010000243">
    <property type="protein sequence ID" value="KAF6174785.1"/>
    <property type="molecule type" value="Genomic_DNA"/>
</dbReference>
<protein>
    <submittedName>
        <fullName evidence="2">Uncharacterized protein</fullName>
    </submittedName>
</protein>